<dbReference type="InterPro" id="IPR036849">
    <property type="entry name" value="Enolase-like_C_sf"/>
</dbReference>
<feature type="domain" description="Mandelate racemase/muconate lactonizing enzyme C-terminal" evidence="8">
    <location>
        <begin position="131"/>
        <end position="224"/>
    </location>
</feature>
<dbReference type="SUPFAM" id="SSF51604">
    <property type="entry name" value="Enolase C-terminal domain-like"/>
    <property type="match status" value="1"/>
</dbReference>
<evidence type="ECO:0000256" key="7">
    <source>
        <dbReference type="RuleBase" id="RU366006"/>
    </source>
</evidence>
<feature type="active site" description="Proton acceptor; specific for (R)-substrate epimerization" evidence="5">
    <location>
        <position position="150"/>
    </location>
</feature>
<gene>
    <name evidence="9" type="ORF">F4693_001559</name>
</gene>
<dbReference type="PANTHER" id="PTHR48073:SF2">
    <property type="entry name" value="O-SUCCINYLBENZOATE SYNTHASE"/>
    <property type="match status" value="1"/>
</dbReference>
<evidence type="ECO:0000256" key="5">
    <source>
        <dbReference type="PIRSR" id="PIRSR634603-1"/>
    </source>
</evidence>
<name>A0A7X0MMZ6_9SPHN</name>
<dbReference type="InterPro" id="IPR018110">
    <property type="entry name" value="Mandel_Rmase/mucon_lact_enz_CS"/>
</dbReference>
<feature type="binding site" evidence="6">
    <location>
        <position position="226"/>
    </location>
    <ligand>
        <name>Mg(2+)</name>
        <dbReference type="ChEBI" id="CHEBI:18420"/>
    </ligand>
</feature>
<dbReference type="CDD" id="cd03319">
    <property type="entry name" value="L-Ala-DL-Glu_epimerase"/>
    <property type="match status" value="1"/>
</dbReference>
<evidence type="ECO:0000256" key="2">
    <source>
        <dbReference type="ARBA" id="ARBA00022723"/>
    </source>
</evidence>
<dbReference type="GO" id="GO:0016855">
    <property type="term" value="F:racemase and epimerase activity, acting on amino acids and derivatives"/>
    <property type="evidence" value="ECO:0007669"/>
    <property type="project" value="UniProtKB-UniRule"/>
</dbReference>
<dbReference type="SFLD" id="SFLDS00001">
    <property type="entry name" value="Enolase"/>
    <property type="match status" value="1"/>
</dbReference>
<feature type="active site" description="Proton acceptor; specific for (S)-substrate epimerization" evidence="5">
    <location>
        <position position="248"/>
    </location>
</feature>
<evidence type="ECO:0000256" key="6">
    <source>
        <dbReference type="PIRSR" id="PIRSR634603-3"/>
    </source>
</evidence>
<evidence type="ECO:0000313" key="10">
    <source>
        <dbReference type="Proteomes" id="UP000522313"/>
    </source>
</evidence>
<dbReference type="Gene3D" id="3.30.390.10">
    <property type="entry name" value="Enolase-like, N-terminal domain"/>
    <property type="match status" value="1"/>
</dbReference>
<reference evidence="9 10" key="1">
    <citation type="submission" date="2020-08" db="EMBL/GenBank/DDBJ databases">
        <title>The Agave Microbiome: Exploring the role of microbial communities in plant adaptations to desert environments.</title>
        <authorList>
            <person name="Partida-Martinez L.P."/>
        </authorList>
    </citation>
    <scope>NUCLEOTIDE SEQUENCE [LARGE SCALE GENOMIC DNA]</scope>
    <source>
        <strain evidence="9 10">AS3.13</strain>
    </source>
</reference>
<proteinExistence type="inferred from homology"/>
<comment type="similarity">
    <text evidence="1 7">Belongs to the mandelate racemase/muconate lactonizing enzyme family.</text>
</comment>
<reference evidence="9 10" key="2">
    <citation type="submission" date="2020-08" db="EMBL/GenBank/DDBJ databases">
        <authorList>
            <person name="Partida-Martinez L."/>
            <person name="Huntemann M."/>
            <person name="Clum A."/>
            <person name="Wang J."/>
            <person name="Palaniappan K."/>
            <person name="Ritter S."/>
            <person name="Chen I.-M."/>
            <person name="Stamatis D."/>
            <person name="Reddy T."/>
            <person name="O'Malley R."/>
            <person name="Daum C."/>
            <person name="Shapiro N."/>
            <person name="Ivanova N."/>
            <person name="Kyrpides N."/>
            <person name="Woyke T."/>
        </authorList>
    </citation>
    <scope>NUCLEOTIDE SEQUENCE [LARGE SCALE GENOMIC DNA]</scope>
    <source>
        <strain evidence="9 10">AS3.13</strain>
    </source>
</reference>
<accession>A0A7X0MMZ6</accession>
<dbReference type="PANTHER" id="PTHR48073">
    <property type="entry name" value="O-SUCCINYLBENZOATE SYNTHASE-RELATED"/>
    <property type="match status" value="1"/>
</dbReference>
<dbReference type="Gene3D" id="3.20.20.120">
    <property type="entry name" value="Enolase-like C-terminal domain"/>
    <property type="match status" value="1"/>
</dbReference>
<evidence type="ECO:0000256" key="4">
    <source>
        <dbReference type="ARBA" id="ARBA00023235"/>
    </source>
</evidence>
<dbReference type="GO" id="GO:0000287">
    <property type="term" value="F:magnesium ion binding"/>
    <property type="evidence" value="ECO:0007669"/>
    <property type="project" value="UniProtKB-ARBA"/>
</dbReference>
<dbReference type="EC" id="5.1.1.-" evidence="7"/>
<dbReference type="GO" id="GO:0009063">
    <property type="term" value="P:amino acid catabolic process"/>
    <property type="evidence" value="ECO:0007669"/>
    <property type="project" value="InterPro"/>
</dbReference>
<dbReference type="InterPro" id="IPR013342">
    <property type="entry name" value="Mandelate_racemase_C"/>
</dbReference>
<dbReference type="SUPFAM" id="SSF54826">
    <property type="entry name" value="Enolase N-terminal domain-like"/>
    <property type="match status" value="1"/>
</dbReference>
<comment type="cofactor">
    <cofactor evidence="6 7">
        <name>Mg(2+)</name>
        <dbReference type="ChEBI" id="CHEBI:18420"/>
    </cofactor>
    <text evidence="6 7">Binds 1 Mg(2+) ion per subunit.</text>
</comment>
<dbReference type="PROSITE" id="PS00909">
    <property type="entry name" value="MR_MLE_2"/>
    <property type="match status" value="1"/>
</dbReference>
<dbReference type="Pfam" id="PF02746">
    <property type="entry name" value="MR_MLE_N"/>
    <property type="match status" value="1"/>
</dbReference>
<dbReference type="Pfam" id="PF13378">
    <property type="entry name" value="MR_MLE_C"/>
    <property type="match status" value="1"/>
</dbReference>
<dbReference type="SFLD" id="SFLDG00180">
    <property type="entry name" value="muconate_cycloisomerase"/>
    <property type="match status" value="1"/>
</dbReference>
<protein>
    <recommendedName>
        <fullName evidence="7">Dipeptide epimerase</fullName>
        <ecNumber evidence="7">5.1.1.-</ecNumber>
    </recommendedName>
</protein>
<comment type="caution">
    <text evidence="9">The sequence shown here is derived from an EMBL/GenBank/DDBJ whole genome shotgun (WGS) entry which is preliminary data.</text>
</comment>
<dbReference type="GO" id="GO:0006518">
    <property type="term" value="P:peptide metabolic process"/>
    <property type="evidence" value="ECO:0007669"/>
    <property type="project" value="UniProtKB-ARBA"/>
</dbReference>
<keyword evidence="4 7" id="KW-0413">Isomerase</keyword>
<keyword evidence="3 6" id="KW-0460">Magnesium</keyword>
<feature type="binding site" evidence="6">
    <location>
        <position position="177"/>
    </location>
    <ligand>
        <name>Mg(2+)</name>
        <dbReference type="ChEBI" id="CHEBI:18420"/>
    </ligand>
</feature>
<dbReference type="Proteomes" id="UP000522313">
    <property type="component" value="Unassembled WGS sequence"/>
</dbReference>
<feature type="binding site" evidence="6">
    <location>
        <position position="203"/>
    </location>
    <ligand>
        <name>Mg(2+)</name>
        <dbReference type="ChEBI" id="CHEBI:18420"/>
    </ligand>
</feature>
<keyword evidence="2 6" id="KW-0479">Metal-binding</keyword>
<evidence type="ECO:0000259" key="8">
    <source>
        <dbReference type="SMART" id="SM00922"/>
    </source>
</evidence>
<dbReference type="SMART" id="SM00922">
    <property type="entry name" value="MR_MLE"/>
    <property type="match status" value="1"/>
</dbReference>
<dbReference type="InterPro" id="IPR029065">
    <property type="entry name" value="Enolase_C-like"/>
</dbReference>
<evidence type="ECO:0000313" key="9">
    <source>
        <dbReference type="EMBL" id="MBB6504586.1"/>
    </source>
</evidence>
<dbReference type="InterPro" id="IPR029017">
    <property type="entry name" value="Enolase-like_N"/>
</dbReference>
<evidence type="ECO:0000256" key="3">
    <source>
        <dbReference type="ARBA" id="ARBA00022842"/>
    </source>
</evidence>
<dbReference type="EMBL" id="JACHBT010000007">
    <property type="protein sequence ID" value="MBB6504586.1"/>
    <property type="molecule type" value="Genomic_DNA"/>
</dbReference>
<dbReference type="InterPro" id="IPR013341">
    <property type="entry name" value="Mandelate_racemase_N_dom"/>
</dbReference>
<dbReference type="InterPro" id="IPR034603">
    <property type="entry name" value="Dipeptide_epimerase"/>
</dbReference>
<organism evidence="9 10">
    <name type="scientific">Sphingomonas endophytica</name>
    <dbReference type="NCBI Taxonomy" id="869719"/>
    <lineage>
        <taxon>Bacteria</taxon>
        <taxon>Pseudomonadati</taxon>
        <taxon>Pseudomonadota</taxon>
        <taxon>Alphaproteobacteria</taxon>
        <taxon>Sphingomonadales</taxon>
        <taxon>Sphingomonadaceae</taxon>
        <taxon>Sphingomonas</taxon>
    </lineage>
</organism>
<sequence length="329" mass="34638">MLRLSTESATLRLAQPFRISGYVFETAEVLVVTLDDGTHQGRGEGAGAYYLGDDLARMLADVEAACAAVEARPTREQLRALMPAGGARNAVDAALWELEARRSGTPVWRLAGLSEPPRPIVTTFTVSADTPEAMAAVARGYARARSIKVKLTGELDLDLARVAAIRAARPDVWLGVDGNQGFARGELDALVAGLLPHDVSLLEQPLARGAEAELDGYRSAIPIAGDESLLTLDDIASAVGRFDVVNIKLDKCGGLTEGLLMAAEARRLGLGVMVGTMIGTSLATAPGFVLGQLADLVDLDGPTFLAEDRAPGVRYDDGLLYADAEVWGG</sequence>
<dbReference type="AlphaFoldDB" id="A0A7X0MMZ6"/>
<evidence type="ECO:0000256" key="1">
    <source>
        <dbReference type="ARBA" id="ARBA00008031"/>
    </source>
</evidence>
<dbReference type="RefSeq" id="WP_184504955.1">
    <property type="nucleotide sequence ID" value="NZ_JACHBT010000007.1"/>
</dbReference>